<reference evidence="2" key="1">
    <citation type="journal article" date="2018" name="DNA Res.">
        <title>Multiple hybrid de novo genome assembly of finger millet, an orphan allotetraploid crop.</title>
        <authorList>
            <person name="Hatakeyama M."/>
            <person name="Aluri S."/>
            <person name="Balachadran M.T."/>
            <person name="Sivarajan S.R."/>
            <person name="Patrignani A."/>
            <person name="Gruter S."/>
            <person name="Poveda L."/>
            <person name="Shimizu-Inatsugi R."/>
            <person name="Baeten J."/>
            <person name="Francoijs K.J."/>
            <person name="Nataraja K.N."/>
            <person name="Reddy Y.A.N."/>
            <person name="Phadnis S."/>
            <person name="Ravikumar R.L."/>
            <person name="Schlapbach R."/>
            <person name="Sreeman S.M."/>
            <person name="Shimizu K.K."/>
        </authorList>
    </citation>
    <scope>NUCLEOTIDE SEQUENCE</scope>
</reference>
<proteinExistence type="predicted"/>
<dbReference type="Proteomes" id="UP001054889">
    <property type="component" value="Unassembled WGS sequence"/>
</dbReference>
<dbReference type="Pfam" id="PF12937">
    <property type="entry name" value="F-box-like"/>
    <property type="match status" value="1"/>
</dbReference>
<evidence type="ECO:0000259" key="1">
    <source>
        <dbReference type="Pfam" id="PF12937"/>
    </source>
</evidence>
<dbReference type="InterPro" id="IPR036047">
    <property type="entry name" value="F-box-like_dom_sf"/>
</dbReference>
<dbReference type="Gene3D" id="1.20.1280.50">
    <property type="match status" value="1"/>
</dbReference>
<keyword evidence="3" id="KW-1185">Reference proteome</keyword>
<sequence>MAFPDGTLRRIFERIDSPVSLLRAAATCKRWHIIASPTFLRRYRSAHPARAFVAGAYFNDSTLLSSLMPPIRSVAHSSSSSLVDAKQARDRPSFVPASPSVDARKFSLDFLPDDSDDAAWTVFDSHGSLLLHNRTRIGLSSAAAAVFPDMFVCEPATRQYKRIPRPPPKFLSKSINNIDNSYTDAYLIEGGNGTADCIISMSNFKVLCVFHGVFSHYTVTFTAGATTDSWRSSAPPTPTKISWPSYAKASASMPTSYPATRSLSSGHWAAREAHGHYRDENLKVFKRVEDGDWALDKSVVLPEATRGLPGYKPEFFESPMNILTRGPGFVVLSPQVVERWLVSVDLETMEVSPAEEEMGVMVYGCALPWPPALNASV</sequence>
<name>A0AAV5EPG8_ELECO</name>
<evidence type="ECO:0000313" key="2">
    <source>
        <dbReference type="EMBL" id="GJN24648.1"/>
    </source>
</evidence>
<feature type="domain" description="F-box" evidence="1">
    <location>
        <begin position="4"/>
        <end position="40"/>
    </location>
</feature>
<accession>A0AAV5EPG8</accession>
<organism evidence="2 3">
    <name type="scientific">Eleusine coracana subsp. coracana</name>
    <dbReference type="NCBI Taxonomy" id="191504"/>
    <lineage>
        <taxon>Eukaryota</taxon>
        <taxon>Viridiplantae</taxon>
        <taxon>Streptophyta</taxon>
        <taxon>Embryophyta</taxon>
        <taxon>Tracheophyta</taxon>
        <taxon>Spermatophyta</taxon>
        <taxon>Magnoliopsida</taxon>
        <taxon>Liliopsida</taxon>
        <taxon>Poales</taxon>
        <taxon>Poaceae</taxon>
        <taxon>PACMAD clade</taxon>
        <taxon>Chloridoideae</taxon>
        <taxon>Cynodonteae</taxon>
        <taxon>Eleusininae</taxon>
        <taxon>Eleusine</taxon>
    </lineage>
</organism>
<protein>
    <recommendedName>
        <fullName evidence="1">F-box domain-containing protein</fullName>
    </recommendedName>
</protein>
<dbReference type="AlphaFoldDB" id="A0AAV5EPG8"/>
<comment type="caution">
    <text evidence="2">The sequence shown here is derived from an EMBL/GenBank/DDBJ whole genome shotgun (WGS) entry which is preliminary data.</text>
</comment>
<dbReference type="EMBL" id="BQKI01000077">
    <property type="protein sequence ID" value="GJN24648.1"/>
    <property type="molecule type" value="Genomic_DNA"/>
</dbReference>
<evidence type="ECO:0000313" key="3">
    <source>
        <dbReference type="Proteomes" id="UP001054889"/>
    </source>
</evidence>
<dbReference type="SUPFAM" id="SSF81383">
    <property type="entry name" value="F-box domain"/>
    <property type="match status" value="1"/>
</dbReference>
<dbReference type="CDD" id="cd09917">
    <property type="entry name" value="F-box_SF"/>
    <property type="match status" value="1"/>
</dbReference>
<dbReference type="PANTHER" id="PTHR33207">
    <property type="entry name" value="F-BOX DOMAIN CONTAINING PROTEIN-RELATED"/>
    <property type="match status" value="1"/>
</dbReference>
<dbReference type="InterPro" id="IPR001810">
    <property type="entry name" value="F-box_dom"/>
</dbReference>
<gene>
    <name evidence="2" type="primary">gb12401</name>
    <name evidence="2" type="ORF">PR202_gb12401</name>
</gene>
<reference evidence="2" key="2">
    <citation type="submission" date="2021-12" db="EMBL/GenBank/DDBJ databases">
        <title>Resequencing data analysis of finger millet.</title>
        <authorList>
            <person name="Hatakeyama M."/>
            <person name="Aluri S."/>
            <person name="Balachadran M.T."/>
            <person name="Sivarajan S.R."/>
            <person name="Poveda L."/>
            <person name="Shimizu-Inatsugi R."/>
            <person name="Schlapbach R."/>
            <person name="Sreeman S.M."/>
            <person name="Shimizu K.K."/>
        </authorList>
    </citation>
    <scope>NUCLEOTIDE SEQUENCE</scope>
</reference>